<accession>A0A401SDG7</accession>
<comment type="caution">
    <text evidence="2">The sequence shown here is derived from an EMBL/GenBank/DDBJ whole genome shotgun (WGS) entry which is preliminary data.</text>
</comment>
<dbReference type="AlphaFoldDB" id="A0A401SDG7"/>
<reference evidence="2 3" key="1">
    <citation type="journal article" date="2018" name="Nat. Ecol. Evol.">
        <title>Shark genomes provide insights into elasmobranch evolution and the origin of vertebrates.</title>
        <authorList>
            <person name="Hara Y"/>
            <person name="Yamaguchi K"/>
            <person name="Onimaru K"/>
            <person name="Kadota M"/>
            <person name="Koyanagi M"/>
            <person name="Keeley SD"/>
            <person name="Tatsumi K"/>
            <person name="Tanaka K"/>
            <person name="Motone F"/>
            <person name="Kageyama Y"/>
            <person name="Nozu R"/>
            <person name="Adachi N"/>
            <person name="Nishimura O"/>
            <person name="Nakagawa R"/>
            <person name="Tanegashima C"/>
            <person name="Kiyatake I"/>
            <person name="Matsumoto R"/>
            <person name="Murakumo K"/>
            <person name="Nishida K"/>
            <person name="Terakita A"/>
            <person name="Kuratani S"/>
            <person name="Sato K"/>
            <person name="Hyodo S Kuraku.S."/>
        </authorList>
    </citation>
    <scope>NUCLEOTIDE SEQUENCE [LARGE SCALE GENOMIC DNA]</scope>
</reference>
<keyword evidence="3" id="KW-1185">Reference proteome</keyword>
<organism evidence="2 3">
    <name type="scientific">Chiloscyllium punctatum</name>
    <name type="common">Brownbanded bambooshark</name>
    <name type="synonym">Hemiscyllium punctatum</name>
    <dbReference type="NCBI Taxonomy" id="137246"/>
    <lineage>
        <taxon>Eukaryota</taxon>
        <taxon>Metazoa</taxon>
        <taxon>Chordata</taxon>
        <taxon>Craniata</taxon>
        <taxon>Vertebrata</taxon>
        <taxon>Chondrichthyes</taxon>
        <taxon>Elasmobranchii</taxon>
        <taxon>Galeomorphii</taxon>
        <taxon>Galeoidea</taxon>
        <taxon>Orectolobiformes</taxon>
        <taxon>Hemiscylliidae</taxon>
        <taxon>Chiloscyllium</taxon>
    </lineage>
</organism>
<name>A0A401SDG7_CHIPU</name>
<evidence type="ECO:0000313" key="3">
    <source>
        <dbReference type="Proteomes" id="UP000287033"/>
    </source>
</evidence>
<evidence type="ECO:0000256" key="1">
    <source>
        <dbReference type="SAM" id="Phobius"/>
    </source>
</evidence>
<gene>
    <name evidence="2" type="ORF">chiPu_0006887</name>
</gene>
<proteinExistence type="predicted"/>
<keyword evidence="1" id="KW-1133">Transmembrane helix</keyword>
<protein>
    <submittedName>
        <fullName evidence="2">Uncharacterized protein</fullName>
    </submittedName>
</protein>
<feature type="transmembrane region" description="Helical" evidence="1">
    <location>
        <begin position="37"/>
        <end position="57"/>
    </location>
</feature>
<keyword evidence="1" id="KW-0472">Membrane</keyword>
<dbReference type="Proteomes" id="UP000287033">
    <property type="component" value="Unassembled WGS sequence"/>
</dbReference>
<evidence type="ECO:0000313" key="2">
    <source>
        <dbReference type="EMBL" id="GCC28457.1"/>
    </source>
</evidence>
<sequence>MELQGWVITSLFGNKGQIKDTSPNKPPLESNGNLQDYTLLHSVILMAFETVFVLLLMHPTVLKPLKGSCSVNILTYS</sequence>
<dbReference type="EMBL" id="BEZZ01000207">
    <property type="protein sequence ID" value="GCC28457.1"/>
    <property type="molecule type" value="Genomic_DNA"/>
</dbReference>
<keyword evidence="1" id="KW-0812">Transmembrane</keyword>